<reference evidence="1" key="1">
    <citation type="journal article" date="2010" name="Science">
        <title>Plasticity of animal genome architecture unmasked by rapid evolution of a pelagic tunicate.</title>
        <authorList>
            <person name="Denoeud F."/>
            <person name="Henriet S."/>
            <person name="Mungpakdee S."/>
            <person name="Aury J.M."/>
            <person name="Da Silva C."/>
            <person name="Brinkmann H."/>
            <person name="Mikhaleva J."/>
            <person name="Olsen L.C."/>
            <person name="Jubin C."/>
            <person name="Canestro C."/>
            <person name="Bouquet J.M."/>
            <person name="Danks G."/>
            <person name="Poulain J."/>
            <person name="Campsteijn C."/>
            <person name="Adamski M."/>
            <person name="Cross I."/>
            <person name="Yadetie F."/>
            <person name="Muffato M."/>
            <person name="Louis A."/>
            <person name="Butcher S."/>
            <person name="Tsagkogeorga G."/>
            <person name="Konrad A."/>
            <person name="Singh S."/>
            <person name="Jensen M.F."/>
            <person name="Cong E.H."/>
            <person name="Eikeseth-Otteraa H."/>
            <person name="Noel B."/>
            <person name="Anthouard V."/>
            <person name="Porcel B.M."/>
            <person name="Kachouri-Lafond R."/>
            <person name="Nishino A."/>
            <person name="Ugolini M."/>
            <person name="Chourrout P."/>
            <person name="Nishida H."/>
            <person name="Aasland R."/>
            <person name="Huzurbazar S."/>
            <person name="Westhof E."/>
            <person name="Delsuc F."/>
            <person name="Lehrach H."/>
            <person name="Reinhardt R."/>
            <person name="Weissenbach J."/>
            <person name="Roy S.W."/>
            <person name="Artiguenave F."/>
            <person name="Postlethwait J.H."/>
            <person name="Manak J.R."/>
            <person name="Thompson E.M."/>
            <person name="Jaillon O."/>
            <person name="Du Pasquier L."/>
            <person name="Boudinot P."/>
            <person name="Liberles D.A."/>
            <person name="Volff J.N."/>
            <person name="Philippe H."/>
            <person name="Lenhard B."/>
            <person name="Roest Crollius H."/>
            <person name="Wincker P."/>
            <person name="Chourrout D."/>
        </authorList>
    </citation>
    <scope>NUCLEOTIDE SEQUENCE [LARGE SCALE GENOMIC DNA]</scope>
</reference>
<proteinExistence type="predicted"/>
<dbReference type="AlphaFoldDB" id="E4Z5I2"/>
<evidence type="ECO:0000313" key="1">
    <source>
        <dbReference type="EMBL" id="CBY42960.1"/>
    </source>
</evidence>
<dbReference type="Proteomes" id="UP000011014">
    <property type="component" value="Unassembled WGS sequence"/>
</dbReference>
<organism evidence="1">
    <name type="scientific">Oikopleura dioica</name>
    <name type="common">Tunicate</name>
    <dbReference type="NCBI Taxonomy" id="34765"/>
    <lineage>
        <taxon>Eukaryota</taxon>
        <taxon>Metazoa</taxon>
        <taxon>Chordata</taxon>
        <taxon>Tunicata</taxon>
        <taxon>Appendicularia</taxon>
        <taxon>Copelata</taxon>
        <taxon>Oikopleuridae</taxon>
        <taxon>Oikopleura</taxon>
    </lineage>
</organism>
<name>E4Z5I2_OIKDI</name>
<dbReference type="EMBL" id="FN657687">
    <property type="protein sequence ID" value="CBY42960.1"/>
    <property type="molecule type" value="Genomic_DNA"/>
</dbReference>
<sequence>MKLFDLLAKSQLATYGRIQKAISGQNDITDHLQANAECNLADMLSGGNSEPLSSLHVSSLNGPLHEMFVIAKTPDSFLSDQGECQKMDFRWTTSHIAQITSSQIYENTNLRMFGGSAAREMESRRMYAKSFYDKDRSGHLLDYFDDGSLDRLDARLNEELFGSESGYVLRGYYEYDVEKYIVLLQGCNVGKKSTLFLATDWNAPLQQNFTYYSGLTNNDDFYTTPLIYPDNRDANCVKDNVDPFCSPCKEKENCHELFDCADGQYITENETYANIGALKSDFLLSFEVKIPSSGPTGTHTMFDVTTDNNEDINTVVSSFEEGYQNVHDILLKNATSYDEDYWMTVTFATHTAAGQRTMLTFIDRPSIFGSYAMVDEYSTVLGNGYHDQPSFKIVGGSPTNSSATPHEIRNAYFQTGSLRNIFN</sequence>
<protein>
    <submittedName>
        <fullName evidence="1">Uncharacterized protein</fullName>
    </submittedName>
</protein>
<gene>
    <name evidence="1" type="ORF">GSOID_T00026698001</name>
</gene>
<accession>E4Z5I2</accession>